<dbReference type="InterPro" id="IPR011045">
    <property type="entry name" value="N2O_reductase_N"/>
</dbReference>
<evidence type="ECO:0000259" key="3">
    <source>
        <dbReference type="Pfam" id="PF02518"/>
    </source>
</evidence>
<keyword evidence="1" id="KW-1133">Transmembrane helix</keyword>
<evidence type="ECO:0000256" key="1">
    <source>
        <dbReference type="SAM" id="Phobius"/>
    </source>
</evidence>
<proteinExistence type="predicted"/>
<dbReference type="AlphaFoldDB" id="A0AA48HWG9"/>
<feature type="chain" id="PRO_5041306963" evidence="2">
    <location>
        <begin position="27"/>
        <end position="971"/>
    </location>
</feature>
<dbReference type="Pfam" id="PF05131">
    <property type="entry name" value="Pep3_Vps18"/>
    <property type="match status" value="1"/>
</dbReference>
<dbReference type="InterPro" id="IPR050640">
    <property type="entry name" value="Bact_2-comp_sensor_kinase"/>
</dbReference>
<dbReference type="InterPro" id="IPR010559">
    <property type="entry name" value="Sig_transdc_His_kin_internal"/>
</dbReference>
<accession>A0AA48HWG9</accession>
<name>A0AA48HWG9_9FLAO</name>
<dbReference type="Pfam" id="PF06580">
    <property type="entry name" value="His_kinase"/>
    <property type="match status" value="1"/>
</dbReference>
<keyword evidence="1" id="KW-0472">Membrane</keyword>
<dbReference type="PANTHER" id="PTHR34220">
    <property type="entry name" value="SENSOR HISTIDINE KINASE YPDA"/>
    <property type="match status" value="1"/>
</dbReference>
<keyword evidence="2" id="KW-0732">Signal</keyword>
<dbReference type="InterPro" id="IPR011047">
    <property type="entry name" value="Quinoprotein_ADH-like_sf"/>
</dbReference>
<dbReference type="InterPro" id="IPR007810">
    <property type="entry name" value="Pep3/Vps18_beta-prop"/>
</dbReference>
<dbReference type="InterPro" id="IPR003594">
    <property type="entry name" value="HATPase_dom"/>
</dbReference>
<reference evidence="7 8" key="1">
    <citation type="submission" date="2023-01" db="EMBL/GenBank/DDBJ databases">
        <title>Complete genome sequence of Muricauda aquimarina strain IFOP_LL357.</title>
        <authorList>
            <person name="Gajardo G."/>
            <person name="Ueki S."/>
            <person name="Maruyama F."/>
        </authorList>
    </citation>
    <scope>NUCLEOTIDE SEQUENCE [LARGE SCALE GENOMIC DNA]</scope>
    <source>
        <strain evidence="7 8">IFOP_LL357</strain>
    </source>
</reference>
<sequence>MFAVMRYLLKRIVLFLFFVQGNCSFAQEPVTLHLTEKDGVPCLECYTIIKDGSNLIWLAGNTGLFSYNGEAFTEHSIPDQKGRSVFNLSEDQQGTIWCNNLHGQILRAPKGEQLSLFIDLNSQLKGNLAQLHHVDKNLVVSSSQGLLVLDKSTGKTIFKYSLEVIHSQVVEGELYFIARTGEVYQLADNELVLLHKTKSEKSIRYPYFLKIHGELAISSIENQQLQIQIFGQRDQLHKFSGFTELGKVRIAQVTYLENEIWFATDHGVLIYTYQNGDYHLKNHILEEFFVTSVAKDNDSNYWLTTLRNGVFLVPNIALEKLSLEWLDGSISSVVNTNDKLILSTTKGEIVLMDLNTMKVVGSIRLPGKSVINKIFFNPFTNRVIVSTNGDGSYSLDLAIKRLIPQNRKYDVSKDLVFLNERESIYLTYNKSVLYNNAKSKEIDSTVIMQKRPYAAVTDTLTKETYIAYIDELVHYDGLWNPTSIYYRDQPIYVSNLARTADGTVWGSNPKHGLLGIKNKKVIKTFNIKDGLLGTNIQNLESDGYKLWINTQHGIQVVDTQTGDIKSITGRDGMPNSLVDVEITKDRVFAASQKDLFIFDKNVHTSFKQARVPDMYFTQIKINNRDTTVQSTYRLPHHLNAISFGFHTNTFRSPEFVLYEYQLQGLDTTWLTTNTSPVTYESLPPGNFTFNIRPVSSRLKGETLSVDVSIARPFWSTWWFLAISFLVIVISVGLYFKHKIRTKEEEKQKELASLIKDKRLTNLKLENLRSQMNPHFMFNALNSIQLYIINNEKDLARTYLVKFSRLIRIYLEHGQKNEVTLAEELEALKLYLQLEKIRFEEKLDYSIKVAPEVDVNGTKIPSIFIQPYVENAIKHGLRRAAEQNKLSITFDLNDAHTDLVCTIKDNGIGIRASEEQKKSREHKPFANRANMERVELYNLKRSKKIQLEVMDLKVLGQQGTLVTINIPLQKNG</sequence>
<dbReference type="Pfam" id="PF07495">
    <property type="entry name" value="Y_Y_Y"/>
    <property type="match status" value="1"/>
</dbReference>
<dbReference type="InterPro" id="IPR015943">
    <property type="entry name" value="WD40/YVTN_repeat-like_dom_sf"/>
</dbReference>
<feature type="domain" description="Signal transduction histidine kinase internal region" evidence="5">
    <location>
        <begin position="763"/>
        <end position="842"/>
    </location>
</feature>
<feature type="domain" description="Pep3/Vps18 beta-propeller" evidence="4">
    <location>
        <begin position="314"/>
        <end position="395"/>
    </location>
</feature>
<keyword evidence="1" id="KW-0812">Transmembrane</keyword>
<evidence type="ECO:0000259" key="4">
    <source>
        <dbReference type="Pfam" id="PF05131"/>
    </source>
</evidence>
<evidence type="ECO:0000259" key="6">
    <source>
        <dbReference type="Pfam" id="PF07495"/>
    </source>
</evidence>
<dbReference type="EMBL" id="AP027268">
    <property type="protein sequence ID" value="BDW91336.1"/>
    <property type="molecule type" value="Genomic_DNA"/>
</dbReference>
<evidence type="ECO:0000313" key="8">
    <source>
        <dbReference type="Proteomes" id="UP001330184"/>
    </source>
</evidence>
<dbReference type="Proteomes" id="UP001330184">
    <property type="component" value="Chromosome"/>
</dbReference>
<dbReference type="InterPro" id="IPR013783">
    <property type="entry name" value="Ig-like_fold"/>
</dbReference>
<feature type="domain" description="Two component regulator three Y" evidence="6">
    <location>
        <begin position="651"/>
        <end position="692"/>
    </location>
</feature>
<dbReference type="SUPFAM" id="SSF50998">
    <property type="entry name" value="Quinoprotein alcohol dehydrogenase-like"/>
    <property type="match status" value="1"/>
</dbReference>
<protein>
    <submittedName>
        <fullName evidence="7">Histidine kinase</fullName>
    </submittedName>
</protein>
<dbReference type="InterPro" id="IPR036890">
    <property type="entry name" value="HATPase_C_sf"/>
</dbReference>
<evidence type="ECO:0000256" key="2">
    <source>
        <dbReference type="SAM" id="SignalP"/>
    </source>
</evidence>
<dbReference type="Gene3D" id="2.130.10.10">
    <property type="entry name" value="YVTN repeat-like/Quinoprotein amine dehydrogenase"/>
    <property type="match status" value="2"/>
</dbReference>
<dbReference type="Pfam" id="PF02518">
    <property type="entry name" value="HATPase_c"/>
    <property type="match status" value="1"/>
</dbReference>
<feature type="signal peptide" evidence="2">
    <location>
        <begin position="1"/>
        <end position="26"/>
    </location>
</feature>
<feature type="domain" description="Histidine kinase/HSP90-like ATPase" evidence="3">
    <location>
        <begin position="867"/>
        <end position="968"/>
    </location>
</feature>
<keyword evidence="8" id="KW-1185">Reference proteome</keyword>
<dbReference type="Gene3D" id="3.30.565.10">
    <property type="entry name" value="Histidine kinase-like ATPase, C-terminal domain"/>
    <property type="match status" value="1"/>
</dbReference>
<dbReference type="GO" id="GO:0016020">
    <property type="term" value="C:membrane"/>
    <property type="evidence" value="ECO:0007669"/>
    <property type="project" value="InterPro"/>
</dbReference>
<keyword evidence="7" id="KW-0418">Kinase</keyword>
<feature type="transmembrane region" description="Helical" evidence="1">
    <location>
        <begin position="717"/>
        <end position="735"/>
    </location>
</feature>
<keyword evidence="7" id="KW-0808">Transferase</keyword>
<dbReference type="SUPFAM" id="SSF55874">
    <property type="entry name" value="ATPase domain of HSP90 chaperone/DNA topoisomerase II/histidine kinase"/>
    <property type="match status" value="1"/>
</dbReference>
<dbReference type="InterPro" id="IPR011123">
    <property type="entry name" value="Y_Y_Y"/>
</dbReference>
<gene>
    <name evidence="7" type="ORF">MACH07_01680</name>
</gene>
<dbReference type="PANTHER" id="PTHR34220:SF7">
    <property type="entry name" value="SENSOR HISTIDINE KINASE YPDA"/>
    <property type="match status" value="1"/>
</dbReference>
<evidence type="ECO:0000313" key="7">
    <source>
        <dbReference type="EMBL" id="BDW91336.1"/>
    </source>
</evidence>
<evidence type="ECO:0000259" key="5">
    <source>
        <dbReference type="Pfam" id="PF06580"/>
    </source>
</evidence>
<dbReference type="SUPFAM" id="SSF50974">
    <property type="entry name" value="Nitrous oxide reductase, N-terminal domain"/>
    <property type="match status" value="1"/>
</dbReference>
<organism evidence="7 8">
    <name type="scientific">Flagellimonas marinaquae</name>
    <dbReference type="NCBI Taxonomy" id="254955"/>
    <lineage>
        <taxon>Bacteria</taxon>
        <taxon>Pseudomonadati</taxon>
        <taxon>Bacteroidota</taxon>
        <taxon>Flavobacteriia</taxon>
        <taxon>Flavobacteriales</taxon>
        <taxon>Flavobacteriaceae</taxon>
        <taxon>Flagellimonas</taxon>
    </lineage>
</organism>
<dbReference type="GO" id="GO:0000155">
    <property type="term" value="F:phosphorelay sensor kinase activity"/>
    <property type="evidence" value="ECO:0007669"/>
    <property type="project" value="InterPro"/>
</dbReference>
<dbReference type="Gene3D" id="2.60.40.10">
    <property type="entry name" value="Immunoglobulins"/>
    <property type="match status" value="1"/>
</dbReference>